<feature type="compositionally biased region" description="Polar residues" evidence="1">
    <location>
        <begin position="93"/>
        <end position="102"/>
    </location>
</feature>
<evidence type="ECO:0000313" key="2">
    <source>
        <dbReference type="EMBL" id="CEM09421.1"/>
    </source>
</evidence>
<organism evidence="2">
    <name type="scientific">Chromera velia CCMP2878</name>
    <dbReference type="NCBI Taxonomy" id="1169474"/>
    <lineage>
        <taxon>Eukaryota</taxon>
        <taxon>Sar</taxon>
        <taxon>Alveolata</taxon>
        <taxon>Colpodellida</taxon>
        <taxon>Chromeraceae</taxon>
        <taxon>Chromera</taxon>
    </lineage>
</organism>
<proteinExistence type="predicted"/>
<feature type="region of interest" description="Disordered" evidence="1">
    <location>
        <begin position="1"/>
        <end position="24"/>
    </location>
</feature>
<dbReference type="VEuPathDB" id="CryptoDB:Cvel_2994"/>
<gene>
    <name evidence="2" type="ORF">Cvel_2994</name>
</gene>
<dbReference type="EMBL" id="CDMZ01000220">
    <property type="protein sequence ID" value="CEM09421.1"/>
    <property type="molecule type" value="Genomic_DNA"/>
</dbReference>
<accession>A0A0G4FAD3</accession>
<feature type="compositionally biased region" description="Basic and acidic residues" evidence="1">
    <location>
        <begin position="63"/>
        <end position="92"/>
    </location>
</feature>
<evidence type="ECO:0000256" key="1">
    <source>
        <dbReference type="SAM" id="MobiDB-lite"/>
    </source>
</evidence>
<reference evidence="2" key="1">
    <citation type="submission" date="2014-11" db="EMBL/GenBank/DDBJ databases">
        <authorList>
            <person name="Otto D Thomas"/>
            <person name="Naeem Raeece"/>
        </authorList>
    </citation>
    <scope>NUCLEOTIDE SEQUENCE</scope>
</reference>
<sequence>MGTDYGTARTEERTESPTHGLLPLPPLLHISICCSAGTPTARLQPDKAPKDYNFFLGNQPGPRGEKGYGGDFDGHKKGREGHGDSEHHRSADTHSGVSTRPMRNQKRRQHDDSSSSNREKKRRRRRIGEEKDVERGD</sequence>
<protein>
    <submittedName>
        <fullName evidence="2">Uncharacterized protein</fullName>
    </submittedName>
</protein>
<feature type="region of interest" description="Disordered" evidence="1">
    <location>
        <begin position="38"/>
        <end position="137"/>
    </location>
</feature>
<name>A0A0G4FAD3_9ALVE</name>
<feature type="compositionally biased region" description="Basic and acidic residues" evidence="1">
    <location>
        <begin position="127"/>
        <end position="137"/>
    </location>
</feature>
<dbReference type="AlphaFoldDB" id="A0A0G4FAD3"/>